<feature type="transmembrane region" description="Helical" evidence="1">
    <location>
        <begin position="29"/>
        <end position="46"/>
    </location>
</feature>
<keyword evidence="1" id="KW-0812">Transmembrane</keyword>
<evidence type="ECO:0000256" key="1">
    <source>
        <dbReference type="SAM" id="Phobius"/>
    </source>
</evidence>
<reference evidence="2 3" key="1">
    <citation type="submission" date="2018-11" db="EMBL/GenBank/DDBJ databases">
        <title>Sequencing the genomes of 1000 actinobacteria strains.</title>
        <authorList>
            <person name="Klenk H.-P."/>
        </authorList>
    </citation>
    <scope>NUCLEOTIDE SEQUENCE [LARGE SCALE GENOMIC DNA]</scope>
    <source>
        <strain evidence="2 3">DSM 44254</strain>
    </source>
</reference>
<keyword evidence="1" id="KW-0472">Membrane</keyword>
<gene>
    <name evidence="2" type="ORF">EDD29_7274</name>
</gene>
<name>A0A3N1D7S7_9ACTN</name>
<comment type="caution">
    <text evidence="2">The sequence shown here is derived from an EMBL/GenBank/DDBJ whole genome shotgun (WGS) entry which is preliminary data.</text>
</comment>
<dbReference type="RefSeq" id="WP_123668647.1">
    <property type="nucleotide sequence ID" value="NZ_RJKE01000001.1"/>
</dbReference>
<sequence length="64" mass="6945">MVVSVPAVVLFAVLVWVLWRYAGLTLWRIVLVALFGFLVASTDIAPDITEVLNAVNGYISGIDP</sequence>
<evidence type="ECO:0000313" key="2">
    <source>
        <dbReference type="EMBL" id="ROO89575.1"/>
    </source>
</evidence>
<organism evidence="2 3">
    <name type="scientific">Actinocorallia herbida</name>
    <dbReference type="NCBI Taxonomy" id="58109"/>
    <lineage>
        <taxon>Bacteria</taxon>
        <taxon>Bacillati</taxon>
        <taxon>Actinomycetota</taxon>
        <taxon>Actinomycetes</taxon>
        <taxon>Streptosporangiales</taxon>
        <taxon>Thermomonosporaceae</taxon>
        <taxon>Actinocorallia</taxon>
    </lineage>
</organism>
<keyword evidence="1" id="KW-1133">Transmembrane helix</keyword>
<proteinExistence type="predicted"/>
<evidence type="ECO:0000313" key="3">
    <source>
        <dbReference type="Proteomes" id="UP000272400"/>
    </source>
</evidence>
<feature type="transmembrane region" description="Helical" evidence="1">
    <location>
        <begin position="6"/>
        <end position="22"/>
    </location>
</feature>
<dbReference type="EMBL" id="RJKE01000001">
    <property type="protein sequence ID" value="ROO89575.1"/>
    <property type="molecule type" value="Genomic_DNA"/>
</dbReference>
<dbReference type="OrthoDB" id="3873606at2"/>
<protein>
    <submittedName>
        <fullName evidence="2">Uncharacterized protein</fullName>
    </submittedName>
</protein>
<accession>A0A3N1D7S7</accession>
<dbReference type="Proteomes" id="UP000272400">
    <property type="component" value="Unassembled WGS sequence"/>
</dbReference>
<keyword evidence="3" id="KW-1185">Reference proteome</keyword>
<dbReference type="AlphaFoldDB" id="A0A3N1D7S7"/>